<reference evidence="3" key="1">
    <citation type="journal article" date="2014" name="Int. J. Syst. Evol. Microbiol.">
        <title>Complete genome sequence of Corynebacterium casei LMG S-19264T (=DSM 44701T), isolated from a smear-ripened cheese.</title>
        <authorList>
            <consortium name="US DOE Joint Genome Institute (JGI-PGF)"/>
            <person name="Walter F."/>
            <person name="Albersmeier A."/>
            <person name="Kalinowski J."/>
            <person name="Ruckert C."/>
        </authorList>
    </citation>
    <scope>NUCLEOTIDE SEQUENCE</scope>
    <source>
        <strain evidence="3">CGMCC 1.12195</strain>
    </source>
</reference>
<name>A0A917HYP6_9SPHI</name>
<feature type="chain" id="PRO_5037139725" description="Copper-binding protein MbnP-like domain-containing protein" evidence="1">
    <location>
        <begin position="25"/>
        <end position="271"/>
    </location>
</feature>
<organism evidence="3 4">
    <name type="scientific">Parapedobacter pyrenivorans</name>
    <dbReference type="NCBI Taxonomy" id="1305674"/>
    <lineage>
        <taxon>Bacteria</taxon>
        <taxon>Pseudomonadati</taxon>
        <taxon>Bacteroidota</taxon>
        <taxon>Sphingobacteriia</taxon>
        <taxon>Sphingobacteriales</taxon>
        <taxon>Sphingobacteriaceae</taxon>
        <taxon>Parapedobacter</taxon>
    </lineage>
</organism>
<dbReference type="Pfam" id="PF20243">
    <property type="entry name" value="MbnP"/>
    <property type="match status" value="1"/>
</dbReference>
<dbReference type="RefSeq" id="WP_188507295.1">
    <property type="nucleotide sequence ID" value="NZ_BMER01000004.1"/>
</dbReference>
<evidence type="ECO:0000256" key="1">
    <source>
        <dbReference type="SAM" id="SignalP"/>
    </source>
</evidence>
<protein>
    <recommendedName>
        <fullName evidence="2">Copper-binding protein MbnP-like domain-containing protein</fullName>
    </recommendedName>
</protein>
<comment type="caution">
    <text evidence="3">The sequence shown here is derived from an EMBL/GenBank/DDBJ whole genome shotgun (WGS) entry which is preliminary data.</text>
</comment>
<dbReference type="AlphaFoldDB" id="A0A917HYP6"/>
<accession>A0A917HYP6</accession>
<evidence type="ECO:0000259" key="2">
    <source>
        <dbReference type="Pfam" id="PF20243"/>
    </source>
</evidence>
<keyword evidence="1" id="KW-0732">Signal</keyword>
<keyword evidence="4" id="KW-1185">Reference proteome</keyword>
<dbReference type="EMBL" id="BMER01000004">
    <property type="protein sequence ID" value="GGG96069.1"/>
    <property type="molecule type" value="Genomic_DNA"/>
</dbReference>
<evidence type="ECO:0000313" key="3">
    <source>
        <dbReference type="EMBL" id="GGG96069.1"/>
    </source>
</evidence>
<proteinExistence type="predicted"/>
<gene>
    <name evidence="3" type="ORF">GCM10007415_34090</name>
</gene>
<evidence type="ECO:0000313" key="4">
    <source>
        <dbReference type="Proteomes" id="UP000660862"/>
    </source>
</evidence>
<feature type="signal peptide" evidence="1">
    <location>
        <begin position="1"/>
        <end position="24"/>
    </location>
</feature>
<dbReference type="InterPro" id="IPR046863">
    <property type="entry name" value="MbnP-like_dom"/>
</dbReference>
<feature type="domain" description="Copper-binding protein MbnP-like" evidence="2">
    <location>
        <begin position="33"/>
        <end position="245"/>
    </location>
</feature>
<reference evidence="3" key="2">
    <citation type="submission" date="2020-09" db="EMBL/GenBank/DDBJ databases">
        <authorList>
            <person name="Sun Q."/>
            <person name="Zhou Y."/>
        </authorList>
    </citation>
    <scope>NUCLEOTIDE SEQUENCE</scope>
    <source>
        <strain evidence="3">CGMCC 1.12195</strain>
    </source>
</reference>
<sequence>MKIYILRNAFIVLVSISIALSSIAQEIEAQFAHFTLSLNHIVGERPLILENETYVNFSGEKFSVSTFNYFISNIILVRDNDEEYIVPQDDSYFLIKEDNPLSKEIELLIPEGRYKTVKFMVGVDSLRSIADLSRRTGALDIAGGMLEGMYWTWNSGYIFVKLEGNCDQVAVDRTGQKKFRYHIGGFGGYKTPSLNNIKTVAIDLPRRGRIKAKNGKKTTVALQVDLLKIFDGNTLISLKENPAIMFGNTSKAVAENYSKMFDHLSTENRRR</sequence>
<dbReference type="Proteomes" id="UP000660862">
    <property type="component" value="Unassembled WGS sequence"/>
</dbReference>